<reference evidence="1" key="1">
    <citation type="journal article" date="2014" name="Front. Microbiol.">
        <title>High frequency of phylogenetically diverse reductive dehalogenase-homologous genes in deep subseafloor sedimentary metagenomes.</title>
        <authorList>
            <person name="Kawai M."/>
            <person name="Futagami T."/>
            <person name="Toyoda A."/>
            <person name="Takaki Y."/>
            <person name="Nishi S."/>
            <person name="Hori S."/>
            <person name="Arai W."/>
            <person name="Tsubouchi T."/>
            <person name="Morono Y."/>
            <person name="Uchiyama I."/>
            <person name="Ito T."/>
            <person name="Fujiyama A."/>
            <person name="Inagaki F."/>
            <person name="Takami H."/>
        </authorList>
    </citation>
    <scope>NUCLEOTIDE SEQUENCE</scope>
    <source>
        <strain evidence="1">Expedition CK06-06</strain>
    </source>
</reference>
<name>X0UCR8_9ZZZZ</name>
<organism evidence="1">
    <name type="scientific">marine sediment metagenome</name>
    <dbReference type="NCBI Taxonomy" id="412755"/>
    <lineage>
        <taxon>unclassified sequences</taxon>
        <taxon>metagenomes</taxon>
        <taxon>ecological metagenomes</taxon>
    </lineage>
</organism>
<sequence length="79" mass="9481">MINDKNFRLELYNRIADFEAKLRKNHPDCENCLLLQYLIGSTPPNNEKYIYDYSGEESVKKFIEDLFIEYKERTRLQAA</sequence>
<protein>
    <submittedName>
        <fullName evidence="1">Uncharacterized protein</fullName>
    </submittedName>
</protein>
<dbReference type="AlphaFoldDB" id="X0UCR8"/>
<gene>
    <name evidence="1" type="ORF">S01H1_38254</name>
</gene>
<dbReference type="EMBL" id="BARS01024067">
    <property type="protein sequence ID" value="GAG03569.1"/>
    <property type="molecule type" value="Genomic_DNA"/>
</dbReference>
<proteinExistence type="predicted"/>
<comment type="caution">
    <text evidence="1">The sequence shown here is derived from an EMBL/GenBank/DDBJ whole genome shotgun (WGS) entry which is preliminary data.</text>
</comment>
<accession>X0UCR8</accession>
<evidence type="ECO:0000313" key="1">
    <source>
        <dbReference type="EMBL" id="GAG03569.1"/>
    </source>
</evidence>